<sequence>MAREMMVESQMPDCFWRFAYASACFLHNCLPNSRCKDSSPHQVLFGQPPPISTLYPFGADAVQQSHKLSPRGLPCRLFKPLLSGGWLLWDPVGDRQIQLASVVFPHFQSSNNKDASCVKDLISHIVNATTLGQVPTEHYFKNELTAIDTLSVTKDVAISEHLGQALSGPMQQEWKRACKAELEQMARRDVWEAVDKEKTMKTIGHRWVFDIKQHVDGSIEKFKARLVARGDCQRPGVDCTEMYAPTASLMSLRLVLAHTVCSNWTLSSFDVSGAYLYSPVKETVFLEPPTYFYPQLKKALYGMRQAGRCW</sequence>
<reference evidence="2" key="1">
    <citation type="submission" date="2021-03" db="EMBL/GenBank/DDBJ databases">
        <title>Draft genome sequence of rust myrtle Austropuccinia psidii MF-1, a brazilian biotype.</title>
        <authorList>
            <person name="Quecine M.C."/>
            <person name="Pachon D.M.R."/>
            <person name="Bonatelli M.L."/>
            <person name="Correr F.H."/>
            <person name="Franceschini L.M."/>
            <person name="Leite T.F."/>
            <person name="Margarido G.R.A."/>
            <person name="Almeida C.A."/>
            <person name="Ferrarezi J.A."/>
            <person name="Labate C.A."/>
        </authorList>
    </citation>
    <scope>NUCLEOTIDE SEQUENCE</scope>
    <source>
        <strain evidence="2">MF-1</strain>
    </source>
</reference>
<proteinExistence type="predicted"/>
<evidence type="ECO:0000313" key="3">
    <source>
        <dbReference type="Proteomes" id="UP000765509"/>
    </source>
</evidence>
<dbReference type="AlphaFoldDB" id="A0A9Q3BWW6"/>
<protein>
    <recommendedName>
        <fullName evidence="1">Reverse transcriptase Ty1/copia-type domain-containing protein</fullName>
    </recommendedName>
</protein>
<name>A0A9Q3BWW6_9BASI</name>
<feature type="domain" description="Reverse transcriptase Ty1/copia-type" evidence="1">
    <location>
        <begin position="189"/>
        <end position="310"/>
    </location>
</feature>
<organism evidence="2 3">
    <name type="scientific">Austropuccinia psidii MF-1</name>
    <dbReference type="NCBI Taxonomy" id="1389203"/>
    <lineage>
        <taxon>Eukaryota</taxon>
        <taxon>Fungi</taxon>
        <taxon>Dikarya</taxon>
        <taxon>Basidiomycota</taxon>
        <taxon>Pucciniomycotina</taxon>
        <taxon>Pucciniomycetes</taxon>
        <taxon>Pucciniales</taxon>
        <taxon>Sphaerophragmiaceae</taxon>
        <taxon>Austropuccinia</taxon>
    </lineage>
</organism>
<accession>A0A9Q3BWW6</accession>
<keyword evidence="3" id="KW-1185">Reference proteome</keyword>
<dbReference type="EMBL" id="AVOT02003603">
    <property type="protein sequence ID" value="MBW0474001.1"/>
    <property type="molecule type" value="Genomic_DNA"/>
</dbReference>
<comment type="caution">
    <text evidence="2">The sequence shown here is derived from an EMBL/GenBank/DDBJ whole genome shotgun (WGS) entry which is preliminary data.</text>
</comment>
<gene>
    <name evidence="2" type="ORF">O181_013716</name>
</gene>
<dbReference type="OrthoDB" id="8025968at2759"/>
<dbReference type="InterPro" id="IPR013103">
    <property type="entry name" value="RVT_2"/>
</dbReference>
<dbReference type="Pfam" id="PF07727">
    <property type="entry name" value="RVT_2"/>
    <property type="match status" value="1"/>
</dbReference>
<evidence type="ECO:0000313" key="2">
    <source>
        <dbReference type="EMBL" id="MBW0474001.1"/>
    </source>
</evidence>
<evidence type="ECO:0000259" key="1">
    <source>
        <dbReference type="Pfam" id="PF07727"/>
    </source>
</evidence>
<dbReference type="Proteomes" id="UP000765509">
    <property type="component" value="Unassembled WGS sequence"/>
</dbReference>